<accession>A0A4Y2UU27</accession>
<feature type="non-terminal residue" evidence="2">
    <location>
        <position position="1"/>
    </location>
</feature>
<name>A0A4Y2UU27_ARAVE</name>
<organism evidence="2 3">
    <name type="scientific">Araneus ventricosus</name>
    <name type="common">Orbweaver spider</name>
    <name type="synonym">Epeira ventricosa</name>
    <dbReference type="NCBI Taxonomy" id="182803"/>
    <lineage>
        <taxon>Eukaryota</taxon>
        <taxon>Metazoa</taxon>
        <taxon>Ecdysozoa</taxon>
        <taxon>Arthropoda</taxon>
        <taxon>Chelicerata</taxon>
        <taxon>Arachnida</taxon>
        <taxon>Araneae</taxon>
        <taxon>Araneomorphae</taxon>
        <taxon>Entelegynae</taxon>
        <taxon>Araneoidea</taxon>
        <taxon>Araneidae</taxon>
        <taxon>Araneus</taxon>
    </lineage>
</organism>
<reference evidence="2 3" key="1">
    <citation type="journal article" date="2019" name="Sci. Rep.">
        <title>Orb-weaving spider Araneus ventricosus genome elucidates the spidroin gene catalogue.</title>
        <authorList>
            <person name="Kono N."/>
            <person name="Nakamura H."/>
            <person name="Ohtoshi R."/>
            <person name="Moran D.A.P."/>
            <person name="Shinohara A."/>
            <person name="Yoshida Y."/>
            <person name="Fujiwara M."/>
            <person name="Mori M."/>
            <person name="Tomita M."/>
            <person name="Arakawa K."/>
        </authorList>
    </citation>
    <scope>NUCLEOTIDE SEQUENCE [LARGE SCALE GENOMIC DNA]</scope>
</reference>
<sequence>HDDYDDEERPEDKPPSAQETIQALRKTATARSVPTRGGTSQALQRIFSSWRLPGSPDPYKANRPVSSVSSHTSHVSVVHKQGERTVKPYPAHEWTVKQEN</sequence>
<feature type="region of interest" description="Disordered" evidence="1">
    <location>
        <begin position="1"/>
        <end position="100"/>
    </location>
</feature>
<dbReference type="AlphaFoldDB" id="A0A4Y2UU27"/>
<feature type="compositionally biased region" description="Low complexity" evidence="1">
    <location>
        <begin position="65"/>
        <end position="79"/>
    </location>
</feature>
<evidence type="ECO:0000313" key="2">
    <source>
        <dbReference type="EMBL" id="GBO15691.1"/>
    </source>
</evidence>
<comment type="caution">
    <text evidence="2">The sequence shown here is derived from an EMBL/GenBank/DDBJ whole genome shotgun (WGS) entry which is preliminary data.</text>
</comment>
<dbReference type="Proteomes" id="UP000499080">
    <property type="component" value="Unassembled WGS sequence"/>
</dbReference>
<feature type="compositionally biased region" description="Polar residues" evidence="1">
    <location>
        <begin position="29"/>
        <end position="47"/>
    </location>
</feature>
<keyword evidence="3" id="KW-1185">Reference proteome</keyword>
<evidence type="ECO:0000256" key="1">
    <source>
        <dbReference type="SAM" id="MobiDB-lite"/>
    </source>
</evidence>
<protein>
    <submittedName>
        <fullName evidence="2">Uncharacterized protein</fullName>
    </submittedName>
</protein>
<dbReference type="EMBL" id="BGPR01039688">
    <property type="protein sequence ID" value="GBO15691.1"/>
    <property type="molecule type" value="Genomic_DNA"/>
</dbReference>
<evidence type="ECO:0000313" key="3">
    <source>
        <dbReference type="Proteomes" id="UP000499080"/>
    </source>
</evidence>
<proteinExistence type="predicted"/>
<gene>
    <name evidence="2" type="ORF">AVEN_68387-2_1</name>
</gene>